<keyword evidence="8" id="KW-1015">Disulfide bond</keyword>
<comment type="similarity">
    <text evidence="2 13">Belongs to the TGF-beta family.</text>
</comment>
<comment type="subcellular location">
    <subcellularLocation>
        <location evidence="1">Secreted</location>
    </subcellularLocation>
</comment>
<evidence type="ECO:0000256" key="7">
    <source>
        <dbReference type="ARBA" id="ARBA00023030"/>
    </source>
</evidence>
<dbReference type="Pfam" id="PF00019">
    <property type="entry name" value="TGF_beta"/>
    <property type="match status" value="1"/>
</dbReference>
<dbReference type="InterPro" id="IPR015615">
    <property type="entry name" value="TGF-beta-rel"/>
</dbReference>
<dbReference type="Pfam" id="PF00688">
    <property type="entry name" value="TGFb_propeptide"/>
    <property type="match status" value="1"/>
</dbReference>
<sequence length="445" mass="50199">MSTAAFIVFLCCLVILFRKKVTVKMDGMPGRHPAVYRNPTGSSKLLTGIRRGFTSRPGNMQTSQVLIYLALFGALGRVGGRDGAHANLTDIKTESLEKGPDSDYNVSECSACRWRKENKALRLESIKSQILSKLRLKEAPNISRDTVNQLLPKAPPLQQLLDQYDIQGDDNNDALLEEDDYHATTETLITMATEPEPSVQVDDKPKCCSFKISPKMQFNKVVKAHLWIYLRPVKQTTTVFMQILRLKPVGQEWTNHTPIRSLKFDINSGTGHWQSIDFKRVLQNWLKQPESNWGIQINASDINGIDLAVTSPGVGEEGLQPFLEVKVTETSKRSRRNLGLDCDEHSTESRCCRYPLTVDFEAFGWDWIIAPKRYKANYCSGQCEYMFLQKFPHTHLVQQANPRGSAGPCCTPTKMSPINMLYFNGREQIIYGKIPAMVVDRCGCS</sequence>
<accession>A0A401SPV0</accession>
<dbReference type="STRING" id="137246.A0A401SPV0"/>
<dbReference type="GO" id="GO:0005615">
    <property type="term" value="C:extracellular space"/>
    <property type="evidence" value="ECO:0007669"/>
    <property type="project" value="UniProtKB-KW"/>
</dbReference>
<name>A0A401SPV0_CHIPU</name>
<keyword evidence="7 13" id="KW-0339">Growth factor</keyword>
<dbReference type="GO" id="GO:0008083">
    <property type="term" value="F:growth factor activity"/>
    <property type="evidence" value="ECO:0007669"/>
    <property type="project" value="UniProtKB-KW"/>
</dbReference>
<gene>
    <name evidence="16" type="ORF">chiPu_0010857</name>
</gene>
<keyword evidence="17" id="KW-1185">Reference proteome</keyword>
<evidence type="ECO:0000313" key="17">
    <source>
        <dbReference type="Proteomes" id="UP000287033"/>
    </source>
</evidence>
<dbReference type="Gene3D" id="2.10.90.10">
    <property type="entry name" value="Cystine-knot cytokines"/>
    <property type="match status" value="1"/>
</dbReference>
<evidence type="ECO:0000256" key="12">
    <source>
        <dbReference type="ARBA" id="ARBA00031866"/>
    </source>
</evidence>
<organism evidence="16 17">
    <name type="scientific">Chiloscyllium punctatum</name>
    <name type="common">Brownbanded bambooshark</name>
    <name type="synonym">Hemiscyllium punctatum</name>
    <dbReference type="NCBI Taxonomy" id="137246"/>
    <lineage>
        <taxon>Eukaryota</taxon>
        <taxon>Metazoa</taxon>
        <taxon>Chordata</taxon>
        <taxon>Craniata</taxon>
        <taxon>Vertebrata</taxon>
        <taxon>Chondrichthyes</taxon>
        <taxon>Elasmobranchii</taxon>
        <taxon>Galeomorphii</taxon>
        <taxon>Galeoidea</taxon>
        <taxon>Orectolobiformes</taxon>
        <taxon>Hemiscylliidae</taxon>
        <taxon>Chiloscyllium</taxon>
    </lineage>
</organism>
<evidence type="ECO:0000256" key="1">
    <source>
        <dbReference type="ARBA" id="ARBA00004613"/>
    </source>
</evidence>
<dbReference type="FunFam" id="2.10.90.10:FF:000006">
    <property type="entry name" value="growth/differentiation factor 8"/>
    <property type="match status" value="1"/>
</dbReference>
<dbReference type="GO" id="GO:0005125">
    <property type="term" value="F:cytokine activity"/>
    <property type="evidence" value="ECO:0007669"/>
    <property type="project" value="UniProtKB-KW"/>
</dbReference>
<evidence type="ECO:0000313" key="16">
    <source>
        <dbReference type="EMBL" id="GCC32396.1"/>
    </source>
</evidence>
<evidence type="ECO:0000256" key="2">
    <source>
        <dbReference type="ARBA" id="ARBA00006656"/>
    </source>
</evidence>
<evidence type="ECO:0000256" key="10">
    <source>
        <dbReference type="ARBA" id="ARBA00023756"/>
    </source>
</evidence>
<evidence type="ECO:0000256" key="11">
    <source>
        <dbReference type="ARBA" id="ARBA00023852"/>
    </source>
</evidence>
<feature type="signal peptide" evidence="14">
    <location>
        <begin position="1"/>
        <end position="22"/>
    </location>
</feature>
<evidence type="ECO:0000256" key="8">
    <source>
        <dbReference type="ARBA" id="ARBA00023157"/>
    </source>
</evidence>
<comment type="caution">
    <text evidence="16">The sequence shown here is derived from an EMBL/GenBank/DDBJ whole genome shotgun (WGS) entry which is preliminary data.</text>
</comment>
<dbReference type="AlphaFoldDB" id="A0A401SPV0"/>
<keyword evidence="6 14" id="KW-0732">Signal</keyword>
<dbReference type="InterPro" id="IPR029034">
    <property type="entry name" value="Cystine-knot_cytokine"/>
</dbReference>
<dbReference type="Proteomes" id="UP000287033">
    <property type="component" value="Unassembled WGS sequence"/>
</dbReference>
<dbReference type="FunFam" id="2.60.120.970:FF:000001">
    <property type="entry name" value="Growth/differentiation factor 8"/>
    <property type="match status" value="1"/>
</dbReference>
<evidence type="ECO:0000256" key="3">
    <source>
        <dbReference type="ARBA" id="ARBA00022514"/>
    </source>
</evidence>
<evidence type="ECO:0000259" key="15">
    <source>
        <dbReference type="PROSITE" id="PS51362"/>
    </source>
</evidence>
<feature type="chain" id="PRO_5019432240" description="Growth/differentiation factor 8" evidence="14">
    <location>
        <begin position="23"/>
        <end position="445"/>
    </location>
</feature>
<evidence type="ECO:0000256" key="14">
    <source>
        <dbReference type="SAM" id="SignalP"/>
    </source>
</evidence>
<dbReference type="SUPFAM" id="SSF57501">
    <property type="entry name" value="Cystine-knot cytokines"/>
    <property type="match status" value="1"/>
</dbReference>
<comment type="function">
    <text evidence="10">Acts specifically as a negative regulator of skeletal muscle growth.</text>
</comment>
<dbReference type="InterPro" id="IPR001839">
    <property type="entry name" value="TGF-b_C"/>
</dbReference>
<keyword evidence="9" id="KW-0325">Glycoprotein</keyword>
<dbReference type="InterPro" id="IPR017948">
    <property type="entry name" value="TGFb_CS"/>
</dbReference>
<dbReference type="PANTHER" id="PTHR11848:SF262">
    <property type="entry name" value="LD29161P"/>
    <property type="match status" value="1"/>
</dbReference>
<evidence type="ECO:0000256" key="6">
    <source>
        <dbReference type="ARBA" id="ARBA00022729"/>
    </source>
</evidence>
<dbReference type="EMBL" id="BEZZ01000431">
    <property type="protein sequence ID" value="GCC32396.1"/>
    <property type="molecule type" value="Genomic_DNA"/>
</dbReference>
<dbReference type="CDD" id="cd19388">
    <property type="entry name" value="TGF_beta_GDF8"/>
    <property type="match status" value="1"/>
</dbReference>
<evidence type="ECO:0000256" key="13">
    <source>
        <dbReference type="RuleBase" id="RU000354"/>
    </source>
</evidence>
<reference evidence="16 17" key="1">
    <citation type="journal article" date="2018" name="Nat. Ecol. Evol.">
        <title>Shark genomes provide insights into elasmobranch evolution and the origin of vertebrates.</title>
        <authorList>
            <person name="Hara Y"/>
            <person name="Yamaguchi K"/>
            <person name="Onimaru K"/>
            <person name="Kadota M"/>
            <person name="Koyanagi M"/>
            <person name="Keeley SD"/>
            <person name="Tatsumi K"/>
            <person name="Tanaka K"/>
            <person name="Motone F"/>
            <person name="Kageyama Y"/>
            <person name="Nozu R"/>
            <person name="Adachi N"/>
            <person name="Nishimura O"/>
            <person name="Nakagawa R"/>
            <person name="Tanegashima C"/>
            <person name="Kiyatake I"/>
            <person name="Matsumoto R"/>
            <person name="Murakumo K"/>
            <person name="Nishida K"/>
            <person name="Terakita A"/>
            <person name="Kuratani S"/>
            <person name="Sato K"/>
            <person name="Hyodo S Kuraku.S."/>
        </authorList>
    </citation>
    <scope>NUCLEOTIDE SEQUENCE [LARGE SCALE GENOMIC DNA]</scope>
</reference>
<evidence type="ECO:0000256" key="5">
    <source>
        <dbReference type="ARBA" id="ARBA00022685"/>
    </source>
</evidence>
<dbReference type="PROSITE" id="PS51362">
    <property type="entry name" value="TGF_BETA_2"/>
    <property type="match status" value="1"/>
</dbReference>
<dbReference type="Gene3D" id="2.60.120.970">
    <property type="match status" value="1"/>
</dbReference>
<proteinExistence type="inferred from homology"/>
<feature type="domain" description="TGF-beta family profile" evidence="15">
    <location>
        <begin position="333"/>
        <end position="445"/>
    </location>
</feature>
<protein>
    <recommendedName>
        <fullName evidence="11">Growth/differentiation factor 8</fullName>
    </recommendedName>
    <alternativeName>
        <fullName evidence="12">Myostatin</fullName>
    </alternativeName>
</protein>
<dbReference type="SMART" id="SM00204">
    <property type="entry name" value="TGFB"/>
    <property type="match status" value="1"/>
</dbReference>
<keyword evidence="4" id="KW-0964">Secreted</keyword>
<dbReference type="PANTHER" id="PTHR11848">
    <property type="entry name" value="TGF-BETA FAMILY"/>
    <property type="match status" value="1"/>
</dbReference>
<dbReference type="OrthoDB" id="5948587at2759"/>
<dbReference type="InterPro" id="IPR001111">
    <property type="entry name" value="TGF-b_propeptide"/>
</dbReference>
<evidence type="ECO:0000256" key="4">
    <source>
        <dbReference type="ARBA" id="ARBA00022525"/>
    </source>
</evidence>
<keyword evidence="3" id="KW-0202">Cytokine</keyword>
<evidence type="ECO:0000256" key="9">
    <source>
        <dbReference type="ARBA" id="ARBA00023180"/>
    </source>
</evidence>
<dbReference type="PROSITE" id="PS00250">
    <property type="entry name" value="TGF_BETA_1"/>
    <property type="match status" value="1"/>
</dbReference>
<dbReference type="OMA" id="RQPESSY"/>
<keyword evidence="5" id="KW-0165">Cleavage on pair of basic residues</keyword>